<protein>
    <recommendedName>
        <fullName evidence="2">Glycosyl transferase family 1 domain-containing protein</fullName>
    </recommendedName>
</protein>
<dbReference type="Pfam" id="PF00534">
    <property type="entry name" value="Glycos_transf_1"/>
    <property type="match status" value="1"/>
</dbReference>
<evidence type="ECO:0000256" key="1">
    <source>
        <dbReference type="ARBA" id="ARBA00022679"/>
    </source>
</evidence>
<feature type="domain" description="Glycosyl transferase family 1" evidence="2">
    <location>
        <begin position="4"/>
        <end position="79"/>
    </location>
</feature>
<dbReference type="PANTHER" id="PTHR46401:SF2">
    <property type="entry name" value="GLYCOSYLTRANSFERASE WBBK-RELATED"/>
    <property type="match status" value="1"/>
</dbReference>
<gene>
    <name evidence="3" type="ORF">DKM28_04815</name>
</gene>
<dbReference type="InterPro" id="IPR001296">
    <property type="entry name" value="Glyco_trans_1"/>
</dbReference>
<reference evidence="3 4" key="1">
    <citation type="submission" date="2018-05" db="EMBL/GenBank/DDBJ databases">
        <title>Methanosarcina gilichinskyana sp. nov., a novel methanogenic archaeon isolated from Holocene permafrost, North East Russia.</title>
        <authorList>
            <person name="Oshurkova V."/>
            <person name="Meer M."/>
            <person name="Bochkareva O."/>
            <person name="Shcherbakova V."/>
        </authorList>
    </citation>
    <scope>NUCLEOTIDE SEQUENCE [LARGE SCALE GENOMIC DNA]</scope>
    <source>
        <strain evidence="3 4">JL01</strain>
    </source>
</reference>
<proteinExistence type="predicted"/>
<dbReference type="PANTHER" id="PTHR46401">
    <property type="entry name" value="GLYCOSYLTRANSFERASE WBBK-RELATED"/>
    <property type="match status" value="1"/>
</dbReference>
<dbReference type="Gene3D" id="3.40.50.2000">
    <property type="entry name" value="Glycogen Phosphorylase B"/>
    <property type="match status" value="1"/>
</dbReference>
<dbReference type="SUPFAM" id="SSF53756">
    <property type="entry name" value="UDP-Glycosyltransferase/glycogen phosphorylase"/>
    <property type="match status" value="1"/>
</dbReference>
<sequence length="104" mass="12004">MGSVDAIVYPSIYEPFSLAVLEAFSTANGPVIYSNRIGINDFVLKDGFNFHTFEPSIEGITDSIKIIIDKEYDEKISDRQKEFASKYTWDKIVDEYIKVYQKYL</sequence>
<dbReference type="GO" id="GO:0016757">
    <property type="term" value="F:glycosyltransferase activity"/>
    <property type="evidence" value="ECO:0007669"/>
    <property type="project" value="InterPro"/>
</dbReference>
<dbReference type="EMBL" id="CP029709">
    <property type="protein sequence ID" value="QCR15465.1"/>
    <property type="molecule type" value="Genomic_DNA"/>
</dbReference>
<evidence type="ECO:0000313" key="4">
    <source>
        <dbReference type="Proteomes" id="UP000300067"/>
    </source>
</evidence>
<accession>A0A4P8R3L2</accession>
<organism evidence="3 4">
    <name type="scientific">Methanosarcina mazei</name>
    <name type="common">Methanosarcina frisia</name>
    <dbReference type="NCBI Taxonomy" id="2209"/>
    <lineage>
        <taxon>Archaea</taxon>
        <taxon>Methanobacteriati</taxon>
        <taxon>Methanobacteriota</taxon>
        <taxon>Stenosarchaea group</taxon>
        <taxon>Methanomicrobia</taxon>
        <taxon>Methanosarcinales</taxon>
        <taxon>Methanosarcinaceae</taxon>
        <taxon>Methanosarcina</taxon>
    </lineage>
</organism>
<dbReference type="Proteomes" id="UP000300067">
    <property type="component" value="Chromosome"/>
</dbReference>
<keyword evidence="1" id="KW-0808">Transferase</keyword>
<dbReference type="AlphaFoldDB" id="A0A4P8R3L2"/>
<evidence type="ECO:0000259" key="2">
    <source>
        <dbReference type="Pfam" id="PF00534"/>
    </source>
</evidence>
<evidence type="ECO:0000313" key="3">
    <source>
        <dbReference type="EMBL" id="QCR15465.1"/>
    </source>
</evidence>
<name>A0A4P8R3L2_METMZ</name>